<accession>A0A2A9NR60</accession>
<gene>
    <name evidence="1" type="ORF">AMATHDRAFT_48104</name>
</gene>
<protein>
    <submittedName>
        <fullName evidence="1">Uncharacterized protein</fullName>
    </submittedName>
</protein>
<evidence type="ECO:0000313" key="1">
    <source>
        <dbReference type="EMBL" id="PFH50200.1"/>
    </source>
</evidence>
<reference evidence="1 2" key="1">
    <citation type="submission" date="2014-02" db="EMBL/GenBank/DDBJ databases">
        <title>Transposable element dynamics among asymbiotic and ectomycorrhizal Amanita fungi.</title>
        <authorList>
            <consortium name="DOE Joint Genome Institute"/>
            <person name="Hess J."/>
            <person name="Skrede I."/>
            <person name="Wolfe B."/>
            <person name="LaButti K."/>
            <person name="Ohm R.A."/>
            <person name="Grigoriev I.V."/>
            <person name="Pringle A."/>
        </authorList>
    </citation>
    <scope>NUCLEOTIDE SEQUENCE [LARGE SCALE GENOMIC DNA]</scope>
    <source>
        <strain evidence="1 2">SKay4041</strain>
    </source>
</reference>
<dbReference type="EMBL" id="KZ302009">
    <property type="protein sequence ID" value="PFH50200.1"/>
    <property type="molecule type" value="Genomic_DNA"/>
</dbReference>
<sequence>MSITFLTPYPCASLGWYRCGKLPASTFANSASLRKVERLSSSWICNAMAYSSSAEEGSDSKALDLPFASDIVVGANGAMLPLLLGTPTTPSPSTSMMSIRMCIELGLTLLLRFEFSLIVEPELDKV</sequence>
<proteinExistence type="predicted"/>
<dbReference type="AlphaFoldDB" id="A0A2A9NR60"/>
<keyword evidence="2" id="KW-1185">Reference proteome</keyword>
<evidence type="ECO:0000313" key="2">
    <source>
        <dbReference type="Proteomes" id="UP000242287"/>
    </source>
</evidence>
<organism evidence="1 2">
    <name type="scientific">Amanita thiersii Skay4041</name>
    <dbReference type="NCBI Taxonomy" id="703135"/>
    <lineage>
        <taxon>Eukaryota</taxon>
        <taxon>Fungi</taxon>
        <taxon>Dikarya</taxon>
        <taxon>Basidiomycota</taxon>
        <taxon>Agaricomycotina</taxon>
        <taxon>Agaricomycetes</taxon>
        <taxon>Agaricomycetidae</taxon>
        <taxon>Agaricales</taxon>
        <taxon>Pluteineae</taxon>
        <taxon>Amanitaceae</taxon>
        <taxon>Amanita</taxon>
    </lineage>
</organism>
<dbReference type="Proteomes" id="UP000242287">
    <property type="component" value="Unassembled WGS sequence"/>
</dbReference>
<name>A0A2A9NR60_9AGAR</name>